<dbReference type="GeneID" id="65122937"/>
<evidence type="ECO:0000313" key="1">
    <source>
        <dbReference type="EMBL" id="QGH76495.1"/>
    </source>
</evidence>
<accession>A0A5Q2WIY0</accession>
<dbReference type="Proteomes" id="UP000375470">
    <property type="component" value="Segment"/>
</dbReference>
<evidence type="ECO:0000313" key="2">
    <source>
        <dbReference type="Proteomes" id="UP000375470"/>
    </source>
</evidence>
<keyword evidence="2" id="KW-1185">Reference proteome</keyword>
<gene>
    <name evidence="1" type="primary">223</name>
    <name evidence="1" type="ORF">SEA_DAUBENSKI_228</name>
</gene>
<organism evidence="1 2">
    <name type="scientific">Streptomyces phage Daubenski</name>
    <dbReference type="NCBI Taxonomy" id="2653725"/>
    <lineage>
        <taxon>Viruses</taxon>
        <taxon>Duplodnaviria</taxon>
        <taxon>Heunggongvirae</taxon>
        <taxon>Uroviricota</taxon>
        <taxon>Caudoviricetes</taxon>
        <taxon>Stanwilliamsviridae</taxon>
        <taxon>Boydwoodruffvirinae</taxon>
        <taxon>Samistivirus</taxon>
        <taxon>Samistivirus daubenski</taxon>
    </lineage>
</organism>
<reference evidence="1 2" key="1">
    <citation type="submission" date="2019-09" db="EMBL/GenBank/DDBJ databases">
        <authorList>
            <person name="Cummings J.R."/>
            <person name="Eaglin Z.M."/>
            <person name="Kluemper A.J."/>
            <person name="Powell E.A."/>
            <person name="Stamm J."/>
            <person name="Thompson S.A."/>
            <person name="Tolsma S."/>
            <person name="Caruso S.M."/>
            <person name="Garlena R.A."/>
            <person name="Russell D.A."/>
            <person name="Pope W.H."/>
            <person name="Jacobs-Se D."/>
            <person name="Hatfull G.F."/>
        </authorList>
    </citation>
    <scope>NUCLEOTIDE SEQUENCE [LARGE SCALE GENOMIC DNA]</scope>
</reference>
<protein>
    <submittedName>
        <fullName evidence="1">Uncharacterized protein</fullName>
    </submittedName>
</protein>
<proteinExistence type="predicted"/>
<dbReference type="RefSeq" id="YP_010104952.1">
    <property type="nucleotide sequence ID" value="NC_055822.1"/>
</dbReference>
<dbReference type="EMBL" id="MN444876">
    <property type="protein sequence ID" value="QGH76495.1"/>
    <property type="molecule type" value="Genomic_DNA"/>
</dbReference>
<sequence>MKFEDLNNSIPYVIGGRQHILSTSPYDGVTLRMPGRHENDTEKPGGDFVVEITDDTTSWESKQFTHQHIFEDFQDKADLDVERAEELMGLYAKVVFGEDPERFRIPTSPAWDGTVNPERLLSALQCLAVAEHRRYARYEAKMGGRFLPARFVAGIVYGQWTADDAKMVVRKGRPGVEMLERLHGKPPTLQELAKCETQMVTTLSLP</sequence>
<dbReference type="KEGG" id="vg:65122937"/>
<name>A0A5Q2WIY0_9CAUD</name>